<dbReference type="Proteomes" id="UP000295293">
    <property type="component" value="Unassembled WGS sequence"/>
</dbReference>
<organism evidence="1 2">
    <name type="scientific">Tahibacter aquaticus</name>
    <dbReference type="NCBI Taxonomy" id="520092"/>
    <lineage>
        <taxon>Bacteria</taxon>
        <taxon>Pseudomonadati</taxon>
        <taxon>Pseudomonadota</taxon>
        <taxon>Gammaproteobacteria</taxon>
        <taxon>Lysobacterales</taxon>
        <taxon>Rhodanobacteraceae</taxon>
        <taxon>Tahibacter</taxon>
    </lineage>
</organism>
<comment type="caution">
    <text evidence="1">The sequence shown here is derived from an EMBL/GenBank/DDBJ whole genome shotgun (WGS) entry which is preliminary data.</text>
</comment>
<reference evidence="1 2" key="1">
    <citation type="submission" date="2019-03" db="EMBL/GenBank/DDBJ databases">
        <title>Genomic Encyclopedia of Type Strains, Phase IV (KMG-IV): sequencing the most valuable type-strain genomes for metagenomic binning, comparative biology and taxonomic classification.</title>
        <authorList>
            <person name="Goeker M."/>
        </authorList>
    </citation>
    <scope>NUCLEOTIDE SEQUENCE [LARGE SCALE GENOMIC DNA]</scope>
    <source>
        <strain evidence="1 2">DSM 21667</strain>
    </source>
</reference>
<keyword evidence="2" id="KW-1185">Reference proteome</keyword>
<sequence length="92" mass="9836">MARMTSAVVALTWREHGRNSVLEQDGHERGRTWAQGNVWIARFGGTDSSSGGRNHPSLGAAREALVLEAETRVLDLLSDGATAALRQAGLLP</sequence>
<evidence type="ECO:0000313" key="1">
    <source>
        <dbReference type="EMBL" id="TDR36595.1"/>
    </source>
</evidence>
<proteinExistence type="predicted"/>
<gene>
    <name evidence="1" type="ORF">DFR29_12816</name>
</gene>
<dbReference type="AlphaFoldDB" id="A0A4R6YID9"/>
<name>A0A4R6YID9_9GAMM</name>
<accession>A0A4R6YID9</accession>
<protein>
    <submittedName>
        <fullName evidence="1">Uncharacterized protein</fullName>
    </submittedName>
</protein>
<dbReference type="EMBL" id="SNZH01000028">
    <property type="protein sequence ID" value="TDR36595.1"/>
    <property type="molecule type" value="Genomic_DNA"/>
</dbReference>
<evidence type="ECO:0000313" key="2">
    <source>
        <dbReference type="Proteomes" id="UP000295293"/>
    </source>
</evidence>
<dbReference type="RefSeq" id="WP_133821883.1">
    <property type="nucleotide sequence ID" value="NZ_SNZH01000028.1"/>
</dbReference>